<comment type="catalytic activity">
    <reaction evidence="9">
        <text>tRNA(Arg) + L-arginine + ATP = L-arginyl-tRNA(Arg) + AMP + diphosphate</text>
        <dbReference type="Rhea" id="RHEA:20301"/>
        <dbReference type="Rhea" id="RHEA-COMP:9658"/>
        <dbReference type="Rhea" id="RHEA-COMP:9673"/>
        <dbReference type="ChEBI" id="CHEBI:30616"/>
        <dbReference type="ChEBI" id="CHEBI:32682"/>
        <dbReference type="ChEBI" id="CHEBI:33019"/>
        <dbReference type="ChEBI" id="CHEBI:78442"/>
        <dbReference type="ChEBI" id="CHEBI:78513"/>
        <dbReference type="ChEBI" id="CHEBI:456215"/>
        <dbReference type="EC" id="6.1.1.19"/>
    </reaction>
</comment>
<evidence type="ECO:0000256" key="9">
    <source>
        <dbReference type="ARBA" id="ARBA00049339"/>
    </source>
</evidence>
<dbReference type="InterPro" id="IPR009080">
    <property type="entry name" value="tRNAsynth_Ia_anticodon-bd"/>
</dbReference>
<proteinExistence type="inferred from homology"/>
<dbReference type="PRINTS" id="PR01038">
    <property type="entry name" value="TRNASYNTHARG"/>
</dbReference>
<organism evidence="12">
    <name type="scientific">Vannella robusta</name>
    <dbReference type="NCBI Taxonomy" id="1487602"/>
    <lineage>
        <taxon>Eukaryota</taxon>
        <taxon>Amoebozoa</taxon>
        <taxon>Discosea</taxon>
        <taxon>Flabellinia</taxon>
        <taxon>Vannellidae</taxon>
        <taxon>Vannella</taxon>
    </lineage>
</organism>
<dbReference type="SUPFAM" id="SSF47323">
    <property type="entry name" value="Anticodon-binding domain of a subclass of class I aminoacyl-tRNA synthetases"/>
    <property type="match status" value="1"/>
</dbReference>
<dbReference type="InterPro" id="IPR014729">
    <property type="entry name" value="Rossmann-like_a/b/a_fold"/>
</dbReference>
<dbReference type="Gene3D" id="1.10.730.10">
    <property type="entry name" value="Isoleucyl-tRNA Synthetase, Domain 1"/>
    <property type="match status" value="1"/>
</dbReference>
<evidence type="ECO:0000256" key="4">
    <source>
        <dbReference type="ARBA" id="ARBA00022741"/>
    </source>
</evidence>
<protein>
    <recommendedName>
        <fullName evidence="2">arginine--tRNA ligase</fullName>
        <ecNumber evidence="2">6.1.1.19</ecNumber>
    </recommendedName>
    <alternativeName>
        <fullName evidence="8">Arginyl-tRNA synthetase</fullName>
    </alternativeName>
</protein>
<evidence type="ECO:0000256" key="6">
    <source>
        <dbReference type="ARBA" id="ARBA00022917"/>
    </source>
</evidence>
<keyword evidence="4 10" id="KW-0547">Nucleotide-binding</keyword>
<comment type="similarity">
    <text evidence="1 10">Belongs to the class-I aminoacyl-tRNA synthetase family.</text>
</comment>
<keyword evidence="6 10" id="KW-0648">Protein biosynthesis</keyword>
<dbReference type="GO" id="GO:0005524">
    <property type="term" value="F:ATP binding"/>
    <property type="evidence" value="ECO:0007669"/>
    <property type="project" value="UniProtKB-KW"/>
</dbReference>
<dbReference type="GO" id="GO:0004814">
    <property type="term" value="F:arginine-tRNA ligase activity"/>
    <property type="evidence" value="ECO:0007669"/>
    <property type="project" value="UniProtKB-EC"/>
</dbReference>
<dbReference type="InterPro" id="IPR036695">
    <property type="entry name" value="Arg-tRNA-synth_N_sf"/>
</dbReference>
<accession>A0A7S4M9B2</accession>
<dbReference type="SUPFAM" id="SSF52374">
    <property type="entry name" value="Nucleotidylyl transferase"/>
    <property type="match status" value="1"/>
</dbReference>
<dbReference type="Pfam" id="PF05746">
    <property type="entry name" value="DALR_1"/>
    <property type="match status" value="1"/>
</dbReference>
<reference evidence="12" key="1">
    <citation type="submission" date="2021-01" db="EMBL/GenBank/DDBJ databases">
        <authorList>
            <person name="Corre E."/>
            <person name="Pelletier E."/>
            <person name="Niang G."/>
            <person name="Scheremetjew M."/>
            <person name="Finn R."/>
            <person name="Kale V."/>
            <person name="Holt S."/>
            <person name="Cochrane G."/>
            <person name="Meng A."/>
            <person name="Brown T."/>
            <person name="Cohen L."/>
        </authorList>
    </citation>
    <scope>NUCLEOTIDE SEQUENCE</scope>
    <source>
        <strain evidence="12">DIVA3 518/3/11/1/6</strain>
    </source>
</reference>
<evidence type="ECO:0000256" key="7">
    <source>
        <dbReference type="ARBA" id="ARBA00023146"/>
    </source>
</evidence>
<dbReference type="PANTHER" id="PTHR11956">
    <property type="entry name" value="ARGINYL-TRNA SYNTHETASE"/>
    <property type="match status" value="1"/>
</dbReference>
<keyword evidence="3 10" id="KW-0436">Ligase</keyword>
<feature type="domain" description="DALR anticodon binding" evidence="11">
    <location>
        <begin position="581"/>
        <end position="720"/>
    </location>
</feature>
<evidence type="ECO:0000256" key="1">
    <source>
        <dbReference type="ARBA" id="ARBA00005594"/>
    </source>
</evidence>
<dbReference type="EMBL" id="HBKP01005945">
    <property type="protein sequence ID" value="CAE2208525.1"/>
    <property type="molecule type" value="Transcribed_RNA"/>
</dbReference>
<dbReference type="PANTHER" id="PTHR11956:SF5">
    <property type="entry name" value="ARGININE--TRNA LIGASE, CYTOPLASMIC"/>
    <property type="match status" value="1"/>
</dbReference>
<dbReference type="GO" id="GO:0006420">
    <property type="term" value="P:arginyl-tRNA aminoacylation"/>
    <property type="evidence" value="ECO:0007669"/>
    <property type="project" value="InterPro"/>
</dbReference>
<keyword evidence="5 10" id="KW-0067">ATP-binding</keyword>
<evidence type="ECO:0000256" key="10">
    <source>
        <dbReference type="RuleBase" id="RU363038"/>
    </source>
</evidence>
<dbReference type="Gene3D" id="3.40.50.620">
    <property type="entry name" value="HUPs"/>
    <property type="match status" value="1"/>
</dbReference>
<evidence type="ECO:0000256" key="5">
    <source>
        <dbReference type="ARBA" id="ARBA00022840"/>
    </source>
</evidence>
<dbReference type="EC" id="6.1.1.19" evidence="2"/>
<keyword evidence="7 10" id="KW-0030">Aminoacyl-tRNA synthetase</keyword>
<name>A0A7S4M9B2_9EUKA</name>
<dbReference type="InterPro" id="IPR008909">
    <property type="entry name" value="DALR_anticod-bd"/>
</dbReference>
<dbReference type="InterPro" id="IPR001412">
    <property type="entry name" value="aa-tRNA-synth_I_CS"/>
</dbReference>
<dbReference type="InterPro" id="IPR001278">
    <property type="entry name" value="Arg-tRNA-ligase"/>
</dbReference>
<dbReference type="Gene3D" id="3.30.1360.70">
    <property type="entry name" value="Arginyl tRNA synthetase N-terminal domain"/>
    <property type="match status" value="1"/>
</dbReference>
<evidence type="ECO:0000313" key="12">
    <source>
        <dbReference type="EMBL" id="CAE2208525.1"/>
    </source>
</evidence>
<gene>
    <name evidence="12" type="ORF">VSP0166_LOCUS4263</name>
</gene>
<dbReference type="InterPro" id="IPR035684">
    <property type="entry name" value="ArgRS_core"/>
</dbReference>
<dbReference type="AlphaFoldDB" id="A0A7S4M9B2"/>
<evidence type="ECO:0000256" key="3">
    <source>
        <dbReference type="ARBA" id="ARBA00022598"/>
    </source>
</evidence>
<evidence type="ECO:0000256" key="2">
    <source>
        <dbReference type="ARBA" id="ARBA00012837"/>
    </source>
</evidence>
<sequence>MSEAAVLNFFPQDRILEQITNEFVAFLTNHDPEMAGIRLPPIAKTRDSSNGDFTVILKGACARRKIDVVKYSNELTEALNAFLKENPKSYLRDSNAMNGYVNLFVNRSSIFEDTIKTVLGLGEKYGSSDKMAGQKVIIEHTSSNPNGPLHIGNLRNVMLGAHLSKLFEAVGYEVKQHFFVNDLGAQIGLTALGYSRIYSKVEPKLKIDQWIGMIYACMNTLSELQILGHTMGELLDVYENGSILAKSNLFPLREGESDPSEKKLNPRRDYLKTFDSLYERQPDLCVVLLREFLTLPSIKKASAELNLQYERNEASAVKIFRAMVVNCLSGVQQTLDTYNVRHDSFDFESELGWEGSNDRVMERLKASPYFVPETQKNEKGVPEGGHILTANFIRDAKLPTGKKGYQKNFPNFYVLRPDGSTLYTFRDVVYSLKKCAQADHVFNIIASEQNLPQEKVALTMALLDPKAPRKLYHLSYELVKLSEDGKEVKMSGRRGRYVLADDLYVELRDAVIFYMKQKMEKTQQENPDKAPKFTEEELLATGGEVATASMKYALLSTPCRHEIKFDIQKVANPDEVSGPFLLYNAVRFKSLFRKFDAGVASGEYPPLPPLEEIDFSLLNEQSEWNLLLEFILPFPNLIAQIGCPGFPAAPQLPEFATNKLCDFCMVLVNKFSSYFKHVYVLSPDKEKFPAMFARIYFYKTLQTVLDNALDILTMKPPQRM</sequence>
<evidence type="ECO:0000256" key="8">
    <source>
        <dbReference type="ARBA" id="ARBA00033033"/>
    </source>
</evidence>
<evidence type="ECO:0000259" key="11">
    <source>
        <dbReference type="SMART" id="SM00836"/>
    </source>
</evidence>
<dbReference type="PROSITE" id="PS00178">
    <property type="entry name" value="AA_TRNA_LIGASE_I"/>
    <property type="match status" value="1"/>
</dbReference>
<dbReference type="GO" id="GO:0005737">
    <property type="term" value="C:cytoplasm"/>
    <property type="evidence" value="ECO:0007669"/>
    <property type="project" value="InterPro"/>
</dbReference>
<dbReference type="SMART" id="SM00836">
    <property type="entry name" value="DALR_1"/>
    <property type="match status" value="1"/>
</dbReference>
<dbReference type="Pfam" id="PF00750">
    <property type="entry name" value="tRNA-synt_1d"/>
    <property type="match status" value="2"/>
</dbReference>